<name>A0ABV3FGN9_9NOCA</name>
<dbReference type="NCBIfam" id="TIGR01550">
    <property type="entry name" value="DOC_P1"/>
    <property type="match status" value="1"/>
</dbReference>
<proteinExistence type="predicted"/>
<dbReference type="PROSITE" id="PS51459">
    <property type="entry name" value="FIDO"/>
    <property type="match status" value="1"/>
</dbReference>
<evidence type="ECO:0000313" key="3">
    <source>
        <dbReference type="Proteomes" id="UP001551658"/>
    </source>
</evidence>
<dbReference type="InterPro" id="IPR006440">
    <property type="entry name" value="Doc"/>
</dbReference>
<protein>
    <submittedName>
        <fullName evidence="2">Type II toxin-antitoxin system death-on-curing family toxin</fullName>
    </submittedName>
</protein>
<dbReference type="InterPro" id="IPR053737">
    <property type="entry name" value="Type_II_TA_Toxin"/>
</dbReference>
<dbReference type="EMBL" id="JBFAIH010000023">
    <property type="protein sequence ID" value="MEV0366876.1"/>
    <property type="molecule type" value="Genomic_DNA"/>
</dbReference>
<dbReference type="Gene3D" id="1.20.120.1870">
    <property type="entry name" value="Fic/DOC protein, Fido domain"/>
    <property type="match status" value="1"/>
</dbReference>
<dbReference type="InterPro" id="IPR003812">
    <property type="entry name" value="Fido"/>
</dbReference>
<evidence type="ECO:0000313" key="2">
    <source>
        <dbReference type="EMBL" id="MEV0366876.1"/>
    </source>
</evidence>
<accession>A0ABV3FGN9</accession>
<dbReference type="Proteomes" id="UP001551658">
    <property type="component" value="Unassembled WGS sequence"/>
</dbReference>
<dbReference type="RefSeq" id="WP_357985593.1">
    <property type="nucleotide sequence ID" value="NZ_JBFAIH010000023.1"/>
</dbReference>
<comment type="caution">
    <text evidence="2">The sequence shown here is derived from an EMBL/GenBank/DDBJ whole genome shotgun (WGS) entry which is preliminary data.</text>
</comment>
<reference evidence="2 3" key="1">
    <citation type="submission" date="2024-06" db="EMBL/GenBank/DDBJ databases">
        <title>The Natural Products Discovery Center: Release of the First 8490 Sequenced Strains for Exploring Actinobacteria Biosynthetic Diversity.</title>
        <authorList>
            <person name="Kalkreuter E."/>
            <person name="Kautsar S.A."/>
            <person name="Yang D."/>
            <person name="Bader C.D."/>
            <person name="Teijaro C.N."/>
            <person name="Fluegel L."/>
            <person name="Davis C.M."/>
            <person name="Simpson J.R."/>
            <person name="Lauterbach L."/>
            <person name="Steele A.D."/>
            <person name="Gui C."/>
            <person name="Meng S."/>
            <person name="Li G."/>
            <person name="Viehrig K."/>
            <person name="Ye F."/>
            <person name="Su P."/>
            <person name="Kiefer A.F."/>
            <person name="Nichols A."/>
            <person name="Cepeda A.J."/>
            <person name="Yan W."/>
            <person name="Fan B."/>
            <person name="Jiang Y."/>
            <person name="Adhikari A."/>
            <person name="Zheng C.-J."/>
            <person name="Schuster L."/>
            <person name="Cowan T.M."/>
            <person name="Smanski M.J."/>
            <person name="Chevrette M.G."/>
            <person name="De Carvalho L.P.S."/>
            <person name="Shen B."/>
        </authorList>
    </citation>
    <scope>NUCLEOTIDE SEQUENCE [LARGE SCALE GENOMIC DNA]</scope>
    <source>
        <strain evidence="2 3">NPDC050671</strain>
    </source>
</reference>
<gene>
    <name evidence="2" type="ORF">AB0H72_29705</name>
</gene>
<dbReference type="InterPro" id="IPR036597">
    <property type="entry name" value="Fido-like_dom_sf"/>
</dbReference>
<dbReference type="PANTHER" id="PTHR39426:SF1">
    <property type="entry name" value="HOMOLOGY TO DEATH-ON-CURING PROTEIN OF PHAGE P1"/>
    <property type="match status" value="1"/>
</dbReference>
<sequence length="136" mass="14341">MNPGEIYYLTTADLRAIADAVVGGYIIRDPGLLESATARPQATVFGADAYPALWDKAAALLHSIAKNHPLIDGNKRLAITAGAIFLARNSVNIDGLNEELAYDLMIAVATGELEEVPDIAEQLRKVIGAAPSEPSG</sequence>
<dbReference type="Pfam" id="PF02661">
    <property type="entry name" value="Fic"/>
    <property type="match status" value="1"/>
</dbReference>
<dbReference type="SUPFAM" id="SSF140931">
    <property type="entry name" value="Fic-like"/>
    <property type="match status" value="1"/>
</dbReference>
<feature type="domain" description="Fido" evidence="1">
    <location>
        <begin position="9"/>
        <end position="125"/>
    </location>
</feature>
<evidence type="ECO:0000259" key="1">
    <source>
        <dbReference type="PROSITE" id="PS51459"/>
    </source>
</evidence>
<dbReference type="PANTHER" id="PTHR39426">
    <property type="entry name" value="HOMOLOGY TO DEATH-ON-CURING PROTEIN OF PHAGE P1"/>
    <property type="match status" value="1"/>
</dbReference>
<keyword evidence="3" id="KW-1185">Reference proteome</keyword>
<organism evidence="2 3">
    <name type="scientific">Nocardia fusca</name>
    <dbReference type="NCBI Taxonomy" id="941183"/>
    <lineage>
        <taxon>Bacteria</taxon>
        <taxon>Bacillati</taxon>
        <taxon>Actinomycetota</taxon>
        <taxon>Actinomycetes</taxon>
        <taxon>Mycobacteriales</taxon>
        <taxon>Nocardiaceae</taxon>
        <taxon>Nocardia</taxon>
    </lineage>
</organism>